<feature type="compositionally biased region" description="Low complexity" evidence="14">
    <location>
        <begin position="1210"/>
        <end position="1230"/>
    </location>
</feature>
<evidence type="ECO:0000259" key="16">
    <source>
        <dbReference type="PROSITE" id="PS51194"/>
    </source>
</evidence>
<evidence type="ECO:0000256" key="5">
    <source>
        <dbReference type="ARBA" id="ARBA00022801"/>
    </source>
</evidence>
<dbReference type="KEGG" id="hmo:HM1_0721"/>
<dbReference type="Proteomes" id="UP000008550">
    <property type="component" value="Chromosome"/>
</dbReference>
<dbReference type="Gene3D" id="3.90.1150.50">
    <property type="entry name" value="Transcription-repair-coupling factor, D7 domain"/>
    <property type="match status" value="1"/>
</dbReference>
<dbReference type="Pfam" id="PF02559">
    <property type="entry name" value="CarD_TRCF_RID"/>
    <property type="match status" value="1"/>
</dbReference>
<keyword evidence="5 13" id="KW-0378">Hydrolase</keyword>
<evidence type="ECO:0000256" key="12">
    <source>
        <dbReference type="ARBA" id="ARBA00070128"/>
    </source>
</evidence>
<dbReference type="GO" id="GO:0016787">
    <property type="term" value="F:hydrolase activity"/>
    <property type="evidence" value="ECO:0007669"/>
    <property type="project" value="UniProtKB-KW"/>
</dbReference>
<comment type="similarity">
    <text evidence="10 13">In the N-terminal section; belongs to the UvrB family.</text>
</comment>
<evidence type="ECO:0000259" key="15">
    <source>
        <dbReference type="PROSITE" id="PS51192"/>
    </source>
</evidence>
<keyword evidence="8 13" id="KW-0238">DNA-binding</keyword>
<dbReference type="SUPFAM" id="SSF141259">
    <property type="entry name" value="CarD-like"/>
    <property type="match status" value="1"/>
</dbReference>
<dbReference type="InterPro" id="IPR048635">
    <property type="entry name" value="MFD_D3"/>
</dbReference>
<evidence type="ECO:0000256" key="3">
    <source>
        <dbReference type="ARBA" id="ARBA00022741"/>
    </source>
</evidence>
<evidence type="ECO:0000256" key="7">
    <source>
        <dbReference type="ARBA" id="ARBA00022840"/>
    </source>
</evidence>
<dbReference type="HAMAP" id="MF_00969">
    <property type="entry name" value="TRCF"/>
    <property type="match status" value="1"/>
</dbReference>
<dbReference type="GO" id="GO:0000716">
    <property type="term" value="P:transcription-coupled nucleotide-excision repair, DNA damage recognition"/>
    <property type="evidence" value="ECO:0007669"/>
    <property type="project" value="UniProtKB-UniRule"/>
</dbReference>
<dbReference type="InterPro" id="IPR005118">
    <property type="entry name" value="TRCF_C"/>
</dbReference>
<dbReference type="Pfam" id="PF00271">
    <property type="entry name" value="Helicase_C"/>
    <property type="match status" value="1"/>
</dbReference>
<proteinExistence type="inferred from homology"/>
<dbReference type="EC" id="3.6.4.-" evidence="13"/>
<comment type="function">
    <text evidence="13">Couples transcription and DNA repair by recognizing RNA polymerase (RNAP) stalled at DNA lesions. Mediates ATP-dependent release of RNAP and its truncated transcript from the DNA, and recruitment of nucleotide excision repair machinery to the damaged site.</text>
</comment>
<sequence>MAEKALSGNLFEYIAQTTEFQHLWSNWKRGRRQQAVFGLSASQRTALMATMARRLGHPLCVVTHSIQQARRIAEDLQVLLPDEEVLSFPATEVMPYEVLTSSHELLAQRLDVLSRLARREPVTVVTTIDALMKKLVPPAVMAEADLEFIVGCRMELSHIQERLHYLGYQRTPMVEAPGQYSLRGGILDVYPLTRSLPARIEFFDDEIDSIRLFDVETQRSKEKQDRYAAGPAREMLLAAETLAQGRRELEKEAATARERLLQSGCQEAAARLQAKIDSYLEQLDEGIWVEGLEQFQNFFYPDQVSLFSYLHPETIVFWDEPTRLKESAEAKEQEISETFVHLLEAGSVLPAQRNVYRHYNDLVEELAGHRVIHLALLAKKIERVTVEDTIQFNAKNMHPFLGKLDMLAEELKNYKKRRMAVLILAASTVRRDRICDALRDYGVEAQPVPGIDAELHPGTVAVGVGQLEAGFELVQARLVLITDLEIFGREKRPRKPRKSAREGQRIDSFVDLALGDYVVHVNHGIGRYMGVEKLEVGGVHKDYLVIRYAGEDRLYVPTDQVHLIQKYVGAEGVAPKLYRLGGNEWHKVKQKVKDSVRELAGDLLKLYAARESKPGYAYSADTPWQKEFEEAFPYEETPDQARSIAEVKTDMEKAKAMDRLLCGDVGYGKTEVAIRAAFKAVQDGKQVAILVPTTILAQQHYNTFRERFSGYPVRVDVLSRFRSPKEQKASLEGLKSGEVDIVIGTHRLVSNDVSFKDLGLLIIDEEQRFGVAHKEKIKHLKENVDVLTLSATPIPRTLHMSLVGLRDMSIIETPPEDRYPVQTYVVEYNPELIREAVRRELNRGGQVYYVRNRIEDLDRIARDLGALVPDARIVVGHGKMREDQLEQVMLDFLEGEYDILVCTTIIETGLDIPNVNTLIVDGADLMGLSQLYQLRGRVGRSNRLAYAFFTYRKDKVLTEVAEKRLHAIREFTELGSGFKIAMRDLEIRGVGNLLGPEQHGQMASVGFDLYCRLLEEAIQELKGAKPEEAPETFVDIRVDAFIPDGYMADSLSKVQFYKRLLAARTVDQVEALEEEMEDRFGDPPEPVENLVSLSRIKAYGQQAGVSAVQQEKEELRIRFFPHAKVEAKAVSALVQHLGRKVNFSATGGFEIRIKPGRVKPRELLRLLEHSLAIIAGCGQGGEEGNGAAAGRGLSVDKRTVDGKAAAYGKSAGENAGARASASAAFGAGTAPRSAGAQTAKWPPVGRK</sequence>
<dbReference type="Pfam" id="PF21132">
    <property type="entry name" value="MFD_D3"/>
    <property type="match status" value="1"/>
</dbReference>
<dbReference type="PANTHER" id="PTHR47964:SF1">
    <property type="entry name" value="ATP-DEPENDENT DNA HELICASE HOMOLOG RECG, CHLOROPLASTIC"/>
    <property type="match status" value="1"/>
</dbReference>
<dbReference type="EMBL" id="CP000930">
    <property type="protein sequence ID" value="ABZ83834.1"/>
    <property type="molecule type" value="Genomic_DNA"/>
</dbReference>
<evidence type="ECO:0000256" key="11">
    <source>
        <dbReference type="ARBA" id="ARBA00061399"/>
    </source>
</evidence>
<protein>
    <recommendedName>
        <fullName evidence="12 13">Transcription-repair-coupling factor</fullName>
        <shortName evidence="13">TRCF</shortName>
        <ecNumber evidence="13">3.6.4.-</ecNumber>
    </recommendedName>
</protein>
<dbReference type="InterPro" id="IPR027417">
    <property type="entry name" value="P-loop_NTPase"/>
</dbReference>
<dbReference type="STRING" id="498761.HM1_0721"/>
<dbReference type="SMART" id="SM00487">
    <property type="entry name" value="DEXDc"/>
    <property type="match status" value="1"/>
</dbReference>
<dbReference type="GO" id="GO:0006355">
    <property type="term" value="P:regulation of DNA-templated transcription"/>
    <property type="evidence" value="ECO:0007669"/>
    <property type="project" value="UniProtKB-UniRule"/>
</dbReference>
<dbReference type="Gene3D" id="3.40.50.300">
    <property type="entry name" value="P-loop containing nucleotide triphosphate hydrolases"/>
    <property type="match status" value="2"/>
</dbReference>
<evidence type="ECO:0000256" key="4">
    <source>
        <dbReference type="ARBA" id="ARBA00022763"/>
    </source>
</evidence>
<evidence type="ECO:0000256" key="14">
    <source>
        <dbReference type="SAM" id="MobiDB-lite"/>
    </source>
</evidence>
<dbReference type="RefSeq" id="WP_012282353.1">
    <property type="nucleotide sequence ID" value="NC_010337.2"/>
</dbReference>
<dbReference type="InterPro" id="IPR004576">
    <property type="entry name" value="Mfd"/>
</dbReference>
<dbReference type="GO" id="GO:0003678">
    <property type="term" value="F:DNA helicase activity"/>
    <property type="evidence" value="ECO:0007669"/>
    <property type="project" value="TreeGrafter"/>
</dbReference>
<comment type="similarity">
    <text evidence="11 13">In the C-terminal section; belongs to the helicase family. RecG subfamily.</text>
</comment>
<dbReference type="NCBIfam" id="TIGR00580">
    <property type="entry name" value="mfd"/>
    <property type="match status" value="1"/>
</dbReference>
<evidence type="ECO:0000313" key="18">
    <source>
        <dbReference type="Proteomes" id="UP000008550"/>
    </source>
</evidence>
<dbReference type="Gene3D" id="2.40.10.170">
    <property type="match status" value="1"/>
</dbReference>
<organism evidence="17 18">
    <name type="scientific">Heliobacterium modesticaldum (strain ATCC 51547 / Ice1)</name>
    <dbReference type="NCBI Taxonomy" id="498761"/>
    <lineage>
        <taxon>Bacteria</taxon>
        <taxon>Bacillati</taxon>
        <taxon>Bacillota</taxon>
        <taxon>Clostridia</taxon>
        <taxon>Eubacteriales</taxon>
        <taxon>Heliobacteriaceae</taxon>
        <taxon>Heliomicrobium</taxon>
    </lineage>
</organism>
<dbReference type="eggNOG" id="COG1197">
    <property type="taxonomic scope" value="Bacteria"/>
</dbReference>
<gene>
    <name evidence="13 17" type="primary">mfd</name>
    <name evidence="17" type="ORF">HM1_0721</name>
</gene>
<evidence type="ECO:0000256" key="13">
    <source>
        <dbReference type="HAMAP-Rule" id="MF_00969"/>
    </source>
</evidence>
<keyword evidence="7 13" id="KW-0067">ATP-binding</keyword>
<dbReference type="PROSITE" id="PS51192">
    <property type="entry name" value="HELICASE_ATP_BIND_1"/>
    <property type="match status" value="1"/>
</dbReference>
<accession>B0TBA7</accession>
<evidence type="ECO:0000256" key="8">
    <source>
        <dbReference type="ARBA" id="ARBA00023125"/>
    </source>
</evidence>
<dbReference type="FunFam" id="3.40.50.300:FF:000546">
    <property type="entry name" value="Transcription-repair-coupling factor"/>
    <property type="match status" value="1"/>
</dbReference>
<dbReference type="InterPro" id="IPR037235">
    <property type="entry name" value="TRCF-like_C_D7"/>
</dbReference>
<keyword evidence="6" id="KW-0347">Helicase</keyword>
<dbReference type="SMART" id="SM01058">
    <property type="entry name" value="CarD_TRCF"/>
    <property type="match status" value="1"/>
</dbReference>
<dbReference type="InterPro" id="IPR041471">
    <property type="entry name" value="UvrB_inter"/>
</dbReference>
<dbReference type="InterPro" id="IPR014001">
    <property type="entry name" value="Helicase_ATP-bd"/>
</dbReference>
<dbReference type="InterPro" id="IPR003711">
    <property type="entry name" value="CarD-like/TRCF_RID"/>
</dbReference>
<dbReference type="GO" id="GO:0003684">
    <property type="term" value="F:damaged DNA binding"/>
    <property type="evidence" value="ECO:0007669"/>
    <property type="project" value="InterPro"/>
</dbReference>
<dbReference type="HOGENOM" id="CLU_005122_1_3_9"/>
<dbReference type="CDD" id="cd17991">
    <property type="entry name" value="DEXHc_TRCF"/>
    <property type="match status" value="1"/>
</dbReference>
<dbReference type="InterPro" id="IPR047112">
    <property type="entry name" value="RecG/Mfd"/>
</dbReference>
<dbReference type="PANTHER" id="PTHR47964">
    <property type="entry name" value="ATP-DEPENDENT DNA HELICASE HOMOLOG RECG, CHLOROPLASTIC"/>
    <property type="match status" value="1"/>
</dbReference>
<dbReference type="Pfam" id="PF00270">
    <property type="entry name" value="DEAD"/>
    <property type="match status" value="1"/>
</dbReference>
<evidence type="ECO:0000313" key="17">
    <source>
        <dbReference type="EMBL" id="ABZ83834.1"/>
    </source>
</evidence>
<dbReference type="SMART" id="SM00982">
    <property type="entry name" value="TRCF"/>
    <property type="match status" value="1"/>
</dbReference>
<keyword evidence="4 13" id="KW-0227">DNA damage</keyword>
<dbReference type="SUPFAM" id="SSF143517">
    <property type="entry name" value="TRCF domain-like"/>
    <property type="match status" value="1"/>
</dbReference>
<evidence type="ECO:0000256" key="10">
    <source>
        <dbReference type="ARBA" id="ARBA00061104"/>
    </source>
</evidence>
<dbReference type="Gene3D" id="3.30.2060.10">
    <property type="entry name" value="Penicillin-binding protein 1b domain"/>
    <property type="match status" value="1"/>
</dbReference>
<dbReference type="InterPro" id="IPR011545">
    <property type="entry name" value="DEAD/DEAH_box_helicase_dom"/>
</dbReference>
<dbReference type="Gene3D" id="3.40.50.11140">
    <property type="match status" value="1"/>
</dbReference>
<dbReference type="Gene3D" id="3.40.50.11180">
    <property type="match status" value="1"/>
</dbReference>
<comment type="subcellular location">
    <subcellularLocation>
        <location evidence="1 13">Cytoplasm</location>
    </subcellularLocation>
</comment>
<dbReference type="InterPro" id="IPR036101">
    <property type="entry name" value="CarD-like/TRCF_RID_sf"/>
</dbReference>
<dbReference type="GO" id="GO:0005524">
    <property type="term" value="F:ATP binding"/>
    <property type="evidence" value="ECO:0007669"/>
    <property type="project" value="UniProtKB-UniRule"/>
</dbReference>
<evidence type="ECO:0000256" key="6">
    <source>
        <dbReference type="ARBA" id="ARBA00022806"/>
    </source>
</evidence>
<dbReference type="AlphaFoldDB" id="B0TBA7"/>
<keyword evidence="18" id="KW-1185">Reference proteome</keyword>
<feature type="domain" description="Helicase ATP-binding" evidence="15">
    <location>
        <begin position="650"/>
        <end position="811"/>
    </location>
</feature>
<dbReference type="Pfam" id="PF17757">
    <property type="entry name" value="UvrB_inter"/>
    <property type="match status" value="1"/>
</dbReference>
<reference evidence="17 18" key="1">
    <citation type="journal article" date="2008" name="J. Bacteriol.">
        <title>The genome of Heliobacterium modesticaldum, a phototrophic representative of the Firmicutes containing the simplest photosynthetic apparatus.</title>
        <authorList>
            <person name="Sattley W.M."/>
            <person name="Madigan M.T."/>
            <person name="Swingley W.D."/>
            <person name="Cheung P.C."/>
            <person name="Clocksin K.M."/>
            <person name="Conrad A.L."/>
            <person name="Dejesa L.C."/>
            <person name="Honchak B.M."/>
            <person name="Jung D.O."/>
            <person name="Karbach L.E."/>
            <person name="Kurdoglu A."/>
            <person name="Lahiri S."/>
            <person name="Mastrian S.D."/>
            <person name="Page L.E."/>
            <person name="Taylor H.L."/>
            <person name="Wang Z.T."/>
            <person name="Raymond J."/>
            <person name="Chen M."/>
            <person name="Blankenship R.E."/>
            <person name="Touchman J.W."/>
        </authorList>
    </citation>
    <scope>NUCLEOTIDE SEQUENCE [LARGE SCALE GENOMIC DNA]</scope>
    <source>
        <strain evidence="18">ATCC 51547 / Ice1</strain>
    </source>
</reference>
<dbReference type="GO" id="GO:0005737">
    <property type="term" value="C:cytoplasm"/>
    <property type="evidence" value="ECO:0007669"/>
    <property type="project" value="UniProtKB-SubCell"/>
</dbReference>
<dbReference type="PROSITE" id="PS51194">
    <property type="entry name" value="HELICASE_CTER"/>
    <property type="match status" value="1"/>
</dbReference>
<keyword evidence="9 13" id="KW-0234">DNA repair</keyword>
<name>B0TBA7_HELMI</name>
<dbReference type="SUPFAM" id="SSF52540">
    <property type="entry name" value="P-loop containing nucleoside triphosphate hydrolases"/>
    <property type="match status" value="4"/>
</dbReference>
<dbReference type="SMART" id="SM00490">
    <property type="entry name" value="HELICc"/>
    <property type="match status" value="1"/>
</dbReference>
<feature type="domain" description="Helicase C-terminal" evidence="16">
    <location>
        <begin position="820"/>
        <end position="986"/>
    </location>
</feature>
<keyword evidence="3 13" id="KW-0547">Nucleotide-binding</keyword>
<dbReference type="Pfam" id="PF03461">
    <property type="entry name" value="TRCF"/>
    <property type="match status" value="1"/>
</dbReference>
<evidence type="ECO:0000256" key="2">
    <source>
        <dbReference type="ARBA" id="ARBA00022490"/>
    </source>
</evidence>
<evidence type="ECO:0000256" key="9">
    <source>
        <dbReference type="ARBA" id="ARBA00023204"/>
    </source>
</evidence>
<evidence type="ECO:0000256" key="1">
    <source>
        <dbReference type="ARBA" id="ARBA00004496"/>
    </source>
</evidence>
<feature type="region of interest" description="Disordered" evidence="14">
    <location>
        <begin position="1208"/>
        <end position="1247"/>
    </location>
</feature>
<keyword evidence="2 13" id="KW-0963">Cytoplasm</keyword>
<dbReference type="InterPro" id="IPR001650">
    <property type="entry name" value="Helicase_C-like"/>
</dbReference>